<dbReference type="STRING" id="93222.NA29_06040"/>
<dbReference type="Pfam" id="PF01494">
    <property type="entry name" value="FAD_binding_3"/>
    <property type="match status" value="1"/>
</dbReference>
<dbReference type="EMBL" id="LT906435">
    <property type="protein sequence ID" value="SNU81239.1"/>
    <property type="molecule type" value="Genomic_DNA"/>
</dbReference>
<name>A0A239S7L2_9BURK</name>
<evidence type="ECO:0000256" key="3">
    <source>
        <dbReference type="ARBA" id="ARBA00022827"/>
    </source>
</evidence>
<keyword evidence="5" id="KW-0560">Oxidoreductase</keyword>
<reference evidence="5 6" key="1">
    <citation type="submission" date="2017-06" db="EMBL/GenBank/DDBJ databases">
        <authorList>
            <consortium name="Pathogen Informatics"/>
        </authorList>
    </citation>
    <scope>NUCLEOTIDE SEQUENCE [LARGE SCALE GENOMIC DNA]</scope>
    <source>
        <strain evidence="5 6">NCTC13161</strain>
    </source>
</reference>
<dbReference type="SUPFAM" id="SSF51905">
    <property type="entry name" value="FAD/NAD(P)-binding domain"/>
    <property type="match status" value="1"/>
</dbReference>
<dbReference type="Gene3D" id="3.40.30.120">
    <property type="match status" value="1"/>
</dbReference>
<proteinExistence type="predicted"/>
<evidence type="ECO:0000313" key="5">
    <source>
        <dbReference type="EMBL" id="SNU81239.1"/>
    </source>
</evidence>
<dbReference type="InterPro" id="IPR036188">
    <property type="entry name" value="FAD/NAD-bd_sf"/>
</dbReference>
<keyword evidence="2" id="KW-0285">Flavoprotein</keyword>
<dbReference type="AlphaFoldDB" id="A0A239S7L2"/>
<evidence type="ECO:0000256" key="1">
    <source>
        <dbReference type="ARBA" id="ARBA00001974"/>
    </source>
</evidence>
<evidence type="ECO:0000259" key="4">
    <source>
        <dbReference type="Pfam" id="PF01494"/>
    </source>
</evidence>
<dbReference type="GO" id="GO:0071949">
    <property type="term" value="F:FAD binding"/>
    <property type="evidence" value="ECO:0007669"/>
    <property type="project" value="InterPro"/>
</dbReference>
<dbReference type="InterPro" id="IPR050641">
    <property type="entry name" value="RIFMO-like"/>
</dbReference>
<dbReference type="InterPro" id="IPR002938">
    <property type="entry name" value="FAD-bd"/>
</dbReference>
<sequence>MTFLVIRALWLRRLPADTRPRDTRAERLFGCRITMHKPETTPRASLYHTYRVYPHFAPQSDAPAVPVTIVGGGPIGMVTALALARHGVRCVVLQSEQQVSEGSRAIVFTRRSQEILQAVGVADAVVANGLPWTSGNSYYRGQRVFRMESPVDDDDDRFAPLINLQQNVLESYLVDAIEREPLIEMRWGNKLIGLTQDDDGVALQIDTPEGEYTQRTSWLVAADGARSTVRTALGLRFEGASYEGRFVIADIRIDLDLPTERLAFFAPEWNPGNTVLMHREPGDIWRVDYQLPVDETSEHALQPETIRARINAQLDMMGLGGKPWALDWCSVYSARALTLPDYVHARVLFAGDAAHLLPIFGVRGANTGFQDAIDLSWKLAAVVKGAAPTSLLASYTHDRVGAAREIISEAGKSTRFMTPPSHGFRVLRDAVLDLSLDHEFVRPLFHWRTSRAHDYRHSPLNSPNDDNATMSAGPTVGAPTPNVKLAEDDYLYDHLGAAFHLVTFGDAPLDDALRQVIVTWRERGVPVKVIAFALSENTVAGADLTLPDPTGHAAARYGAADGTAYLVRPDHHICARWLQLDAPRLASALAQATALA</sequence>
<evidence type="ECO:0000313" key="6">
    <source>
        <dbReference type="Proteomes" id="UP000215126"/>
    </source>
</evidence>
<dbReference type="Gene3D" id="3.50.50.60">
    <property type="entry name" value="FAD/NAD(P)-binding domain"/>
    <property type="match status" value="1"/>
</dbReference>
<evidence type="ECO:0000256" key="2">
    <source>
        <dbReference type="ARBA" id="ARBA00022630"/>
    </source>
</evidence>
<dbReference type="PANTHER" id="PTHR43004:SF19">
    <property type="entry name" value="BINDING MONOOXYGENASE, PUTATIVE (JCVI)-RELATED"/>
    <property type="match status" value="1"/>
</dbReference>
<dbReference type="PRINTS" id="PR00420">
    <property type="entry name" value="RNGMNOXGNASE"/>
</dbReference>
<dbReference type="GO" id="GO:0008688">
    <property type="term" value="F:3-(3-hydroxyphenyl)propionate hydroxylase activity"/>
    <property type="evidence" value="ECO:0007669"/>
    <property type="project" value="UniProtKB-EC"/>
</dbReference>
<comment type="cofactor">
    <cofactor evidence="1">
        <name>FAD</name>
        <dbReference type="ChEBI" id="CHEBI:57692"/>
    </cofactor>
</comment>
<dbReference type="Gene3D" id="3.30.70.2450">
    <property type="match status" value="1"/>
</dbReference>
<dbReference type="EC" id="1.14.13.127" evidence="5"/>
<feature type="domain" description="FAD-binding" evidence="4">
    <location>
        <begin position="65"/>
        <end position="408"/>
    </location>
</feature>
<dbReference type="PANTHER" id="PTHR43004">
    <property type="entry name" value="TRK SYSTEM POTASSIUM UPTAKE PROTEIN"/>
    <property type="match status" value="1"/>
</dbReference>
<gene>
    <name evidence="5" type="primary">mhpA_1</name>
    <name evidence="5" type="ORF">SAMEA4530655_00347</name>
</gene>
<dbReference type="NCBIfam" id="NF006002">
    <property type="entry name" value="PRK08132.1"/>
    <property type="match status" value="1"/>
</dbReference>
<protein>
    <submittedName>
        <fullName evidence="5">3-(3-hydroxy-phenyl)propionate/3-hydroxycinnamic acid hydroxylase</fullName>
        <ecNumber evidence="5">1.14.13.127</ecNumber>
    </submittedName>
</protein>
<keyword evidence="6" id="KW-1185">Reference proteome</keyword>
<accession>A0A239S7L2</accession>
<keyword evidence="3" id="KW-0274">FAD</keyword>
<dbReference type="Proteomes" id="UP000215126">
    <property type="component" value="Chromosome 1"/>
</dbReference>
<organism evidence="5 6">
    <name type="scientific">Pandoraea sputorum</name>
    <dbReference type="NCBI Taxonomy" id="93222"/>
    <lineage>
        <taxon>Bacteria</taxon>
        <taxon>Pseudomonadati</taxon>
        <taxon>Pseudomonadota</taxon>
        <taxon>Betaproteobacteria</taxon>
        <taxon>Burkholderiales</taxon>
        <taxon>Burkholderiaceae</taxon>
        <taxon>Pandoraea</taxon>
    </lineage>
</organism>